<dbReference type="Gene3D" id="3.40.50.1000">
    <property type="entry name" value="HAD superfamily/HAD-like"/>
    <property type="match status" value="1"/>
</dbReference>
<dbReference type="PANTHER" id="PTHR10000">
    <property type="entry name" value="PHOSPHOSERINE PHOSPHATASE"/>
    <property type="match status" value="1"/>
</dbReference>
<dbReference type="CDD" id="cd07516">
    <property type="entry name" value="HAD_Pase"/>
    <property type="match status" value="1"/>
</dbReference>
<dbReference type="InterPro" id="IPR023214">
    <property type="entry name" value="HAD_sf"/>
</dbReference>
<dbReference type="InterPro" id="IPR036412">
    <property type="entry name" value="HAD-like_sf"/>
</dbReference>
<reference evidence="3 4" key="1">
    <citation type="submission" date="2018-08" db="EMBL/GenBank/DDBJ databases">
        <title>A genome reference for cultivated species of the human gut microbiota.</title>
        <authorList>
            <person name="Zou Y."/>
            <person name="Xue W."/>
            <person name="Luo G."/>
        </authorList>
    </citation>
    <scope>NUCLEOTIDE SEQUENCE [LARGE SCALE GENOMIC DNA]</scope>
    <source>
        <strain evidence="2 4">TF11-11</strain>
        <strain evidence="1 3">TM09-19AC</strain>
    </source>
</reference>
<gene>
    <name evidence="2" type="ORF">DXD10_12410</name>
    <name evidence="1" type="ORF">DXD84_10285</name>
</gene>
<dbReference type="SUPFAM" id="SSF56784">
    <property type="entry name" value="HAD-like"/>
    <property type="match status" value="1"/>
</dbReference>
<dbReference type="NCBIfam" id="TIGR00099">
    <property type="entry name" value="Cof-subfamily"/>
    <property type="match status" value="1"/>
</dbReference>
<organism evidence="2 4">
    <name type="scientific">Dorea formicigenerans</name>
    <dbReference type="NCBI Taxonomy" id="39486"/>
    <lineage>
        <taxon>Bacteria</taxon>
        <taxon>Bacillati</taxon>
        <taxon>Bacillota</taxon>
        <taxon>Clostridia</taxon>
        <taxon>Lachnospirales</taxon>
        <taxon>Lachnospiraceae</taxon>
        <taxon>Dorea</taxon>
    </lineage>
</organism>
<dbReference type="EMBL" id="QSQQ01000017">
    <property type="protein sequence ID" value="RGK46131.1"/>
    <property type="molecule type" value="Genomic_DNA"/>
</dbReference>
<dbReference type="GO" id="GO:0005829">
    <property type="term" value="C:cytosol"/>
    <property type="evidence" value="ECO:0007669"/>
    <property type="project" value="TreeGrafter"/>
</dbReference>
<comment type="caution">
    <text evidence="2">The sequence shown here is derived from an EMBL/GenBank/DDBJ whole genome shotgun (WGS) entry which is preliminary data.</text>
</comment>
<dbReference type="InterPro" id="IPR006379">
    <property type="entry name" value="HAD-SF_hydro_IIB"/>
</dbReference>
<evidence type="ECO:0000313" key="2">
    <source>
        <dbReference type="EMBL" id="RGK46131.1"/>
    </source>
</evidence>
<evidence type="ECO:0000313" key="3">
    <source>
        <dbReference type="Proteomes" id="UP000260664"/>
    </source>
</evidence>
<dbReference type="InterPro" id="IPR000150">
    <property type="entry name" value="Cof"/>
</dbReference>
<dbReference type="Proteomes" id="UP000261208">
    <property type="component" value="Unassembled WGS sequence"/>
</dbReference>
<dbReference type="SFLD" id="SFLDG01140">
    <property type="entry name" value="C2.B:_Phosphomannomutase_and_P"/>
    <property type="match status" value="1"/>
</dbReference>
<dbReference type="SFLD" id="SFLDS00003">
    <property type="entry name" value="Haloacid_Dehalogenase"/>
    <property type="match status" value="1"/>
</dbReference>
<evidence type="ECO:0000313" key="4">
    <source>
        <dbReference type="Proteomes" id="UP000261208"/>
    </source>
</evidence>
<dbReference type="Gene3D" id="3.30.1240.10">
    <property type="match status" value="1"/>
</dbReference>
<proteinExistence type="predicted"/>
<evidence type="ECO:0000313" key="1">
    <source>
        <dbReference type="EMBL" id="RGI83572.1"/>
    </source>
</evidence>
<protein>
    <submittedName>
        <fullName evidence="2">HAD family phosphatase</fullName>
    </submittedName>
</protein>
<dbReference type="RefSeq" id="WP_117495388.1">
    <property type="nucleotide sequence ID" value="NZ_QSOI01000012.1"/>
</dbReference>
<name>A0A3E4M8S7_9FIRM</name>
<sequence>MNIRMIGFDLDGTLLTTEKVLTERTKNALKKAADQGVVLVPATGRPLCGLPKELLALPFIKYAVTANGARILETKTEQVLSEMLISVEKAREILDIFSDYDTLRDVYYDGIGYSEKEKLAHIQDYVMTKAMGEYILNTRVPVESVEEKFETENRGTDKVQALFRYQTDKEEAWKRIRKVTGVEATGALENNIEVNAEGVHKGMALLKLGEIFGISREEIAAFGDGSNDTRMLETVGMGVAMANAMPEVKEAADRLADSNDEEGVARFIEKYILKTE</sequence>
<accession>A0A3E4M8S7</accession>
<dbReference type="PANTHER" id="PTHR10000:SF8">
    <property type="entry name" value="HAD SUPERFAMILY HYDROLASE-LIKE, TYPE 3"/>
    <property type="match status" value="1"/>
</dbReference>
<dbReference type="Proteomes" id="UP000260664">
    <property type="component" value="Unassembled WGS sequence"/>
</dbReference>
<dbReference type="Pfam" id="PF08282">
    <property type="entry name" value="Hydrolase_3"/>
    <property type="match status" value="1"/>
</dbReference>
<dbReference type="EMBL" id="QSOI01000012">
    <property type="protein sequence ID" value="RGI83572.1"/>
    <property type="molecule type" value="Genomic_DNA"/>
</dbReference>
<dbReference type="PROSITE" id="PS01229">
    <property type="entry name" value="COF_2"/>
    <property type="match status" value="1"/>
</dbReference>
<dbReference type="AlphaFoldDB" id="A0A3E4M8S7"/>
<dbReference type="GO" id="GO:0016791">
    <property type="term" value="F:phosphatase activity"/>
    <property type="evidence" value="ECO:0007669"/>
    <property type="project" value="TreeGrafter"/>
</dbReference>
<dbReference type="NCBIfam" id="TIGR01484">
    <property type="entry name" value="HAD-SF-IIB"/>
    <property type="match status" value="1"/>
</dbReference>
<dbReference type="GO" id="GO:0000287">
    <property type="term" value="F:magnesium ion binding"/>
    <property type="evidence" value="ECO:0007669"/>
    <property type="project" value="TreeGrafter"/>
</dbReference>